<dbReference type="GO" id="GO:0006508">
    <property type="term" value="P:proteolysis"/>
    <property type="evidence" value="ECO:0007669"/>
    <property type="project" value="UniProtKB-KW"/>
</dbReference>
<proteinExistence type="predicted"/>
<dbReference type="EMBL" id="JAPYKS010000025">
    <property type="protein sequence ID" value="MEI9412270.1"/>
    <property type="molecule type" value="Genomic_DNA"/>
</dbReference>
<evidence type="ECO:0000313" key="2">
    <source>
        <dbReference type="Proteomes" id="UP001387293"/>
    </source>
</evidence>
<keyword evidence="2" id="KW-1185">Reference proteome</keyword>
<dbReference type="SUPFAM" id="SSF69917">
    <property type="entry name" value="OMPT-like"/>
    <property type="match status" value="1"/>
</dbReference>
<dbReference type="EC" id="3.4.23.49" evidence="1"/>
<evidence type="ECO:0000313" key="1">
    <source>
        <dbReference type="EMBL" id="MEI9412270.1"/>
    </source>
</evidence>
<dbReference type="Gene3D" id="2.40.128.90">
    <property type="entry name" value="OMPT-like"/>
    <property type="match status" value="1"/>
</dbReference>
<dbReference type="InterPro" id="IPR053724">
    <property type="entry name" value="OMP_A26_sf"/>
</dbReference>
<gene>
    <name evidence="1" type="ORF">O7A60_26470</name>
</gene>
<name>A0ABU8L4M7_9HYPH</name>
<dbReference type="InterPro" id="IPR000036">
    <property type="entry name" value="Peptidase_A26_omptin"/>
</dbReference>
<sequence length="370" mass="41195">MTPHNCDANEEIRITQKAVLAFTMSYTASRSLLVAVGRRFYRTCTAQLAENSRAILIGLVAFCTSSTSAMAADQTIYAAPDDGIIFLGGVGYTWLKANELILDEAGHHISQLIWETQAPVLTTGFKAEMDNRWTISASAMTALSGNSYMEDYDWVDLKFKKPPDNVNFNWDRWWDLSVHPDTRLNRYINIDIAVGHDFPIGNATTLNLHGGFKYTNIKWTAYGGLGVYSYDGFRNRHRSFPPGEPGITYEQRFPGVFLGAEITTKLGDWTLSGLLRGGRMVNPEADDYHWLRGLLFEDRFSSIDFISLGAKANYQVTESVSIFLAADVDSYLRERGDVTASGAKGARLHKGAAGMDFYAVTTSVGFKFKF</sequence>
<dbReference type="Proteomes" id="UP001387293">
    <property type="component" value="Unassembled WGS sequence"/>
</dbReference>
<dbReference type="GO" id="GO:0004190">
    <property type="term" value="F:aspartic-type endopeptidase activity"/>
    <property type="evidence" value="ECO:0007669"/>
    <property type="project" value="UniProtKB-EC"/>
</dbReference>
<protein>
    <submittedName>
        <fullName evidence="1">Omptin family outer membrane protease</fullName>
        <ecNumber evidence="1">3.4.23.49</ecNumber>
    </submittedName>
</protein>
<keyword evidence="1" id="KW-0378">Hydrolase</keyword>
<dbReference type="InterPro" id="IPR020080">
    <property type="entry name" value="OM_adhesin/peptidase_omptin"/>
</dbReference>
<dbReference type="RefSeq" id="WP_337108688.1">
    <property type="nucleotide sequence ID" value="NZ_JAPYKS010000025.1"/>
</dbReference>
<reference evidence="1 2" key="1">
    <citation type="submission" date="2022-12" db="EMBL/GenBank/DDBJ databases">
        <authorList>
            <person name="Muema E."/>
        </authorList>
    </citation>
    <scope>NUCLEOTIDE SEQUENCE [LARGE SCALE GENOMIC DNA]</scope>
    <source>
        <strain evidence="2">1326</strain>
    </source>
</reference>
<accession>A0ABU8L4M7</accession>
<dbReference type="PRINTS" id="PR00482">
    <property type="entry name" value="OMPTIN"/>
</dbReference>
<organism evidence="1 2">
    <name type="scientific">Mesorhizobium salmacidum</name>
    <dbReference type="NCBI Taxonomy" id="3015171"/>
    <lineage>
        <taxon>Bacteria</taxon>
        <taxon>Pseudomonadati</taxon>
        <taxon>Pseudomonadota</taxon>
        <taxon>Alphaproteobacteria</taxon>
        <taxon>Hyphomicrobiales</taxon>
        <taxon>Phyllobacteriaceae</taxon>
        <taxon>Mesorhizobium</taxon>
    </lineage>
</organism>
<dbReference type="Pfam" id="PF01278">
    <property type="entry name" value="Omptin"/>
    <property type="match status" value="1"/>
</dbReference>
<comment type="caution">
    <text evidence="1">The sequence shown here is derived from an EMBL/GenBank/DDBJ whole genome shotgun (WGS) entry which is preliminary data.</text>
</comment>
<keyword evidence="1" id="KW-0645">Protease</keyword>